<dbReference type="STRING" id="1817863.A2Y62_15530"/>
<organism evidence="10 11">
    <name type="scientific">Candidatus Fischerbacteria bacterium RBG_13_37_8</name>
    <dbReference type="NCBI Taxonomy" id="1817863"/>
    <lineage>
        <taxon>Bacteria</taxon>
        <taxon>Candidatus Fischeribacteriota</taxon>
    </lineage>
</organism>
<evidence type="ECO:0000256" key="3">
    <source>
        <dbReference type="ARBA" id="ARBA00022679"/>
    </source>
</evidence>
<keyword evidence="4 8" id="KW-0812">Transmembrane</keyword>
<evidence type="ECO:0000313" key="10">
    <source>
        <dbReference type="EMBL" id="OGF64069.1"/>
    </source>
</evidence>
<dbReference type="InterPro" id="IPR029044">
    <property type="entry name" value="Nucleotide-diphossugar_trans"/>
</dbReference>
<evidence type="ECO:0000256" key="6">
    <source>
        <dbReference type="ARBA" id="ARBA00022989"/>
    </source>
</evidence>
<gene>
    <name evidence="10" type="ORF">A2Y62_15530</name>
</gene>
<evidence type="ECO:0000313" key="11">
    <source>
        <dbReference type="Proteomes" id="UP000178943"/>
    </source>
</evidence>
<dbReference type="CDD" id="cd04187">
    <property type="entry name" value="DPM1_like_bac"/>
    <property type="match status" value="1"/>
</dbReference>
<dbReference type="AlphaFoldDB" id="A0A1F5VKT5"/>
<keyword evidence="1" id="KW-1003">Cell membrane</keyword>
<evidence type="ECO:0000256" key="1">
    <source>
        <dbReference type="ARBA" id="ARBA00022475"/>
    </source>
</evidence>
<name>A0A1F5VKT5_9BACT</name>
<dbReference type="Gene3D" id="3.90.550.10">
    <property type="entry name" value="Spore Coat Polysaccharide Biosynthesis Protein SpsA, Chain A"/>
    <property type="match status" value="1"/>
</dbReference>
<protein>
    <submittedName>
        <fullName evidence="10">Glycosyl transferase</fullName>
    </submittedName>
</protein>
<evidence type="ECO:0000256" key="7">
    <source>
        <dbReference type="ARBA" id="ARBA00023136"/>
    </source>
</evidence>
<dbReference type="PANTHER" id="PTHR48090:SF3">
    <property type="entry name" value="UNDECAPRENYL-PHOSPHATE 4-DEOXY-4-FORMAMIDO-L-ARABINOSE TRANSFERASE"/>
    <property type="match status" value="1"/>
</dbReference>
<keyword evidence="6 8" id="KW-1133">Transmembrane helix</keyword>
<evidence type="ECO:0000256" key="8">
    <source>
        <dbReference type="SAM" id="Phobius"/>
    </source>
</evidence>
<dbReference type="PANTHER" id="PTHR48090">
    <property type="entry name" value="UNDECAPRENYL-PHOSPHATE 4-DEOXY-4-FORMAMIDO-L-ARABINOSE TRANSFERASE-RELATED"/>
    <property type="match status" value="1"/>
</dbReference>
<feature type="transmembrane region" description="Helical" evidence="8">
    <location>
        <begin position="241"/>
        <end position="265"/>
    </location>
</feature>
<dbReference type="Proteomes" id="UP000178943">
    <property type="component" value="Unassembled WGS sequence"/>
</dbReference>
<keyword evidence="3 10" id="KW-0808">Transferase</keyword>
<dbReference type="InterPro" id="IPR001173">
    <property type="entry name" value="Glyco_trans_2-like"/>
</dbReference>
<evidence type="ECO:0000256" key="2">
    <source>
        <dbReference type="ARBA" id="ARBA00022676"/>
    </source>
</evidence>
<reference evidence="10 11" key="1">
    <citation type="journal article" date="2016" name="Nat. Commun.">
        <title>Thousands of microbial genomes shed light on interconnected biogeochemical processes in an aquifer system.</title>
        <authorList>
            <person name="Anantharaman K."/>
            <person name="Brown C.T."/>
            <person name="Hug L.A."/>
            <person name="Sharon I."/>
            <person name="Castelle C.J."/>
            <person name="Probst A.J."/>
            <person name="Thomas B.C."/>
            <person name="Singh A."/>
            <person name="Wilkins M.J."/>
            <person name="Karaoz U."/>
            <person name="Brodie E.L."/>
            <person name="Williams K.H."/>
            <person name="Hubbard S.S."/>
            <person name="Banfield J.F."/>
        </authorList>
    </citation>
    <scope>NUCLEOTIDE SEQUENCE [LARGE SCALE GENOMIC DNA]</scope>
</reference>
<accession>A0A1F5VKT5</accession>
<evidence type="ECO:0000259" key="9">
    <source>
        <dbReference type="Pfam" id="PF00535"/>
    </source>
</evidence>
<comment type="caution">
    <text evidence="10">The sequence shown here is derived from an EMBL/GenBank/DDBJ whole genome shotgun (WGS) entry which is preliminary data.</text>
</comment>
<dbReference type="EMBL" id="MFGW01000141">
    <property type="protein sequence ID" value="OGF64069.1"/>
    <property type="molecule type" value="Genomic_DNA"/>
</dbReference>
<keyword evidence="5" id="KW-0448">Lipopolysaccharide biosynthesis</keyword>
<feature type="domain" description="Glycosyltransferase 2-like" evidence="9">
    <location>
        <begin position="10"/>
        <end position="176"/>
    </location>
</feature>
<keyword evidence="2" id="KW-0328">Glycosyltransferase</keyword>
<dbReference type="InterPro" id="IPR050256">
    <property type="entry name" value="Glycosyltransferase_2"/>
</dbReference>
<proteinExistence type="predicted"/>
<feature type="transmembrane region" description="Helical" evidence="8">
    <location>
        <begin position="277"/>
        <end position="299"/>
    </location>
</feature>
<dbReference type="GO" id="GO:0009103">
    <property type="term" value="P:lipopolysaccharide biosynthetic process"/>
    <property type="evidence" value="ECO:0007669"/>
    <property type="project" value="UniProtKB-KW"/>
</dbReference>
<dbReference type="GO" id="GO:0005886">
    <property type="term" value="C:plasma membrane"/>
    <property type="evidence" value="ECO:0007669"/>
    <property type="project" value="TreeGrafter"/>
</dbReference>
<dbReference type="GO" id="GO:0099621">
    <property type="term" value="F:undecaprenyl-phosphate 4-deoxy-4-formamido-L-arabinose transferase activity"/>
    <property type="evidence" value="ECO:0007669"/>
    <property type="project" value="TreeGrafter"/>
</dbReference>
<evidence type="ECO:0000256" key="4">
    <source>
        <dbReference type="ARBA" id="ARBA00022692"/>
    </source>
</evidence>
<evidence type="ECO:0000256" key="5">
    <source>
        <dbReference type="ARBA" id="ARBA00022985"/>
    </source>
</evidence>
<keyword evidence="7 8" id="KW-0472">Membrane</keyword>
<sequence>MNNAVIEKISIVVPVYNEEESLAVFIPYLMEELDKIKKTMDIQSEVMLIDDGSTDSSYKILKDFAGKYAVIKIIHFGTNFGQTAALSAGFQNASGEVIVTLDADGQNDPADIKSLLEKLQEGYDVVSGWRKDRKDKFLSRILPSRTANYLISVITGLKLHDYGCTLKAYRKESVKHLNLYGEMHRFIPSLLKWSGASITEIHVKHHPRKKGTSKYGISRTIKVLLDLAVVKFLMSFSTRPIQFFGIIALIILFISVISFAGVLYYKYYDNLSMNRNPLLYFSLTSFMISIQLFILGFIAEMLARTYHESQHKPIYVIKETINFDEKD</sequence>
<dbReference type="SUPFAM" id="SSF53448">
    <property type="entry name" value="Nucleotide-diphospho-sugar transferases"/>
    <property type="match status" value="1"/>
</dbReference>
<dbReference type="Pfam" id="PF00535">
    <property type="entry name" value="Glycos_transf_2"/>
    <property type="match status" value="1"/>
</dbReference>